<evidence type="ECO:0000313" key="1">
    <source>
        <dbReference type="EMBL" id="BAD63594.1"/>
    </source>
</evidence>
<dbReference type="KEGG" id="bcl:ABC1055"/>
<reference evidence="1 2" key="3">
    <citation type="journal article" date="1997" name="Protein Eng.">
        <title>High-resolution crystal structure of M-protease: phylogeny aided analysis of the high-alkaline adaptation mechanism.</title>
        <authorList>
            <person name="Shirai T."/>
            <person name="Suzuki A."/>
            <person name="Yamane T."/>
            <person name="Ashida T."/>
            <person name="Kobayashi T."/>
            <person name="Ito S."/>
        </authorList>
    </citation>
    <scope>NUCLEOTIDE SEQUENCE [LARGE SCALE GENOMIC DNA]</scope>
    <source>
        <strain evidence="1 2">KSM-K16</strain>
    </source>
</reference>
<accession>Q5WJ61</accession>
<reference evidence="1 2" key="5">
    <citation type="journal article" date="2007" name="Extremophiles">
        <title>Intragenomic diversity of the V1 regions of 16S rRNA genes in high-alkaline protease-producing Bacillus clausii spp.</title>
        <authorList>
            <person name="Kageyama Y."/>
            <person name="Takaki Y."/>
            <person name="Shimamura S."/>
            <person name="Nishi S."/>
            <person name="Nogi Y."/>
            <person name="Uchimura K."/>
            <person name="Kobayashi T."/>
            <person name="Hitomi J."/>
            <person name="Ozaki K."/>
            <person name="Kawai S."/>
            <person name="Ito S."/>
            <person name="Horikoshi K."/>
        </authorList>
    </citation>
    <scope>NUCLEOTIDE SEQUENCE [LARGE SCALE GENOMIC DNA]</scope>
    <source>
        <strain evidence="1 2">KSM-K16</strain>
    </source>
</reference>
<dbReference type="eggNOG" id="ENOG5032BE2">
    <property type="taxonomic scope" value="Bacteria"/>
</dbReference>
<reference evidence="2" key="4">
    <citation type="submission" date="2003-10" db="EMBL/GenBank/DDBJ databases">
        <title>The complete genome sequence of the alkaliphilic Bacillus clausii KSM-K16.</title>
        <authorList>
            <person name="Takaki Y."/>
            <person name="Kageyama Y."/>
            <person name="Shimamura S."/>
            <person name="Suzuki H."/>
            <person name="Nishi S."/>
            <person name="Hatada Y."/>
            <person name="Kawai S."/>
            <person name="Ito S."/>
            <person name="Horikoshi K."/>
        </authorList>
    </citation>
    <scope>NUCLEOTIDE SEQUENCE [LARGE SCALE GENOMIC DNA]</scope>
    <source>
        <strain evidence="2">KSM-K16</strain>
    </source>
</reference>
<dbReference type="Proteomes" id="UP000001168">
    <property type="component" value="Chromosome"/>
</dbReference>
<organism evidence="1 2">
    <name type="scientific">Shouchella clausii (strain KSM-K16)</name>
    <name type="common">Alkalihalobacillus clausii</name>
    <dbReference type="NCBI Taxonomy" id="66692"/>
    <lineage>
        <taxon>Bacteria</taxon>
        <taxon>Bacillati</taxon>
        <taxon>Bacillota</taxon>
        <taxon>Bacilli</taxon>
        <taxon>Bacillales</taxon>
        <taxon>Bacillaceae</taxon>
        <taxon>Shouchella</taxon>
    </lineage>
</organism>
<sequence length="156" mass="16986">MATTFILVKPAKVGEVIYDLSKARKVKTGGKGNSKWKSAELLDELESSGIKYNPDEVMAITKTANGKLVWLEKGNSNAGFEHVMRHADEFAVKGIKSNEIPDLLMEALTKGKVVGTQGRRNSRPIYEVVFNGQKQRVAITVGNNGFIVGANPKSLP</sequence>
<dbReference type="AlphaFoldDB" id="Q5WJ61"/>
<gene>
    <name evidence="1" type="ordered locus">ABC1055</name>
</gene>
<dbReference type="EMBL" id="AP006627">
    <property type="protein sequence ID" value="BAD63594.1"/>
    <property type="molecule type" value="Genomic_DNA"/>
</dbReference>
<protein>
    <submittedName>
        <fullName evidence="1">Uncharacterized protein</fullName>
    </submittedName>
</protein>
<dbReference type="HOGENOM" id="CLU_109368_1_0_9"/>
<keyword evidence="2" id="KW-1185">Reference proteome</keyword>
<name>Q5WJ61_SHOC1</name>
<reference evidence="1 2" key="2">
    <citation type="journal article" date="1995" name="Appl. Microbiol. Biotechnol.">
        <title>Purification and properties of an alkaline protease from alkalophilic Bacillus sp. KSM-K16.</title>
        <authorList>
            <person name="Kobayashi T."/>
            <person name="Hakamada Y."/>
            <person name="Adachi S."/>
            <person name="Hitomi J."/>
            <person name="Yoshimatsu T."/>
            <person name="Koike K."/>
            <person name="Kawai S."/>
            <person name="Ito S."/>
        </authorList>
    </citation>
    <scope>NUCLEOTIDE SEQUENCE [LARGE SCALE GENOMIC DNA]</scope>
    <source>
        <strain evidence="1 2">KSM-K16</strain>
    </source>
</reference>
<evidence type="ECO:0000313" key="2">
    <source>
        <dbReference type="Proteomes" id="UP000001168"/>
    </source>
</evidence>
<reference evidence="1 2" key="1">
    <citation type="journal article" date="1994" name="J. Ferment. Bioeng.">
        <title>Molecular cloning and nucleotide sequence of the gene for an alkaline protease from the alkalophilic Bacillus sp. KSM-K16.</title>
        <authorList>
            <person name="Hakamada Y."/>
            <person name="Kobayashi T."/>
            <person name="Hitomi J."/>
            <person name="Kawai S."/>
            <person name="Ito S."/>
        </authorList>
    </citation>
    <scope>NUCLEOTIDE SEQUENCE [LARGE SCALE GENOMIC DNA]</scope>
    <source>
        <strain evidence="1 2">KSM-K16</strain>
    </source>
</reference>
<proteinExistence type="predicted"/>